<feature type="non-terminal residue" evidence="3">
    <location>
        <position position="1"/>
    </location>
</feature>
<proteinExistence type="predicted"/>
<dbReference type="GO" id="GO:0030246">
    <property type="term" value="F:carbohydrate binding"/>
    <property type="evidence" value="ECO:0007669"/>
    <property type="project" value="InterPro"/>
</dbReference>
<dbReference type="EMBL" id="DVMX01000095">
    <property type="protein sequence ID" value="HIU41856.1"/>
    <property type="molecule type" value="Genomic_DNA"/>
</dbReference>
<comment type="caution">
    <text evidence="3">The sequence shown here is derived from an EMBL/GenBank/DDBJ whole genome shotgun (WGS) entry which is preliminary data.</text>
</comment>
<dbReference type="SUPFAM" id="SSF49785">
    <property type="entry name" value="Galactose-binding domain-like"/>
    <property type="match status" value="2"/>
</dbReference>
<organism evidence="3 4">
    <name type="scientific">Candidatus Egerieicola faecale</name>
    <dbReference type="NCBI Taxonomy" id="2840774"/>
    <lineage>
        <taxon>Bacteria</taxon>
        <taxon>Bacillati</taxon>
        <taxon>Bacillota</taxon>
        <taxon>Clostridia</taxon>
        <taxon>Eubacteriales</taxon>
        <taxon>Oscillospiraceae</taxon>
        <taxon>Oscillospiraceae incertae sedis</taxon>
        <taxon>Candidatus Egerieicola</taxon>
    </lineage>
</organism>
<dbReference type="Gene3D" id="2.60.120.260">
    <property type="entry name" value="Galactose-binding domain-like"/>
    <property type="match status" value="2"/>
</dbReference>
<feature type="domain" description="Dockerin" evidence="2">
    <location>
        <begin position="916"/>
        <end position="975"/>
    </location>
</feature>
<dbReference type="Gene3D" id="1.20.1270.90">
    <property type="entry name" value="AF1782-like"/>
    <property type="match status" value="2"/>
</dbReference>
<evidence type="ECO:0000313" key="3">
    <source>
        <dbReference type="EMBL" id="HIU41856.1"/>
    </source>
</evidence>
<reference evidence="3" key="1">
    <citation type="submission" date="2020-10" db="EMBL/GenBank/DDBJ databases">
        <authorList>
            <person name="Gilroy R."/>
        </authorList>
    </citation>
    <scope>NUCLEOTIDE SEQUENCE</scope>
    <source>
        <strain evidence="3">4509</strain>
    </source>
</reference>
<dbReference type="CDD" id="cd04081">
    <property type="entry name" value="CBM35_galactosidase-like"/>
    <property type="match status" value="1"/>
</dbReference>
<protein>
    <recommendedName>
        <fullName evidence="5">Dockerin domain-containing protein</fullName>
    </recommendedName>
</protein>
<accession>A0A9D1ISE7</accession>
<dbReference type="InterPro" id="IPR018247">
    <property type="entry name" value="EF_Hand_1_Ca_BS"/>
</dbReference>
<dbReference type="SUPFAM" id="SSF63446">
    <property type="entry name" value="Type I dockerin domain"/>
    <property type="match status" value="1"/>
</dbReference>
<dbReference type="InterPro" id="IPR005084">
    <property type="entry name" value="CBM6"/>
</dbReference>
<feature type="domain" description="CBM6" evidence="1">
    <location>
        <begin position="67"/>
        <end position="222"/>
    </location>
</feature>
<dbReference type="PROSITE" id="PS51175">
    <property type="entry name" value="CBM6"/>
    <property type="match status" value="1"/>
</dbReference>
<reference evidence="3" key="2">
    <citation type="journal article" date="2021" name="PeerJ">
        <title>Extensive microbial diversity within the chicken gut microbiome revealed by metagenomics and culture.</title>
        <authorList>
            <person name="Gilroy R."/>
            <person name="Ravi A."/>
            <person name="Getino M."/>
            <person name="Pursley I."/>
            <person name="Horton D.L."/>
            <person name="Alikhan N.F."/>
            <person name="Baker D."/>
            <person name="Gharbi K."/>
            <person name="Hall N."/>
            <person name="Watson M."/>
            <person name="Adriaenssens E.M."/>
            <person name="Foster-Nyarko E."/>
            <person name="Jarju S."/>
            <person name="Secka A."/>
            <person name="Antonio M."/>
            <person name="Oren A."/>
            <person name="Chaudhuri R.R."/>
            <person name="La Ragione R."/>
            <person name="Hildebrand F."/>
            <person name="Pallen M.J."/>
        </authorList>
    </citation>
    <scope>NUCLEOTIDE SEQUENCE</scope>
    <source>
        <strain evidence="3">4509</strain>
    </source>
</reference>
<dbReference type="PROSITE" id="PS00018">
    <property type="entry name" value="EF_HAND_1"/>
    <property type="match status" value="1"/>
</dbReference>
<dbReference type="InterPro" id="IPR013320">
    <property type="entry name" value="ConA-like_dom_sf"/>
</dbReference>
<name>A0A9D1ISE7_9FIRM</name>
<evidence type="ECO:0000259" key="1">
    <source>
        <dbReference type="PROSITE" id="PS51175"/>
    </source>
</evidence>
<dbReference type="GO" id="GO:0004553">
    <property type="term" value="F:hydrolase activity, hydrolyzing O-glycosyl compounds"/>
    <property type="evidence" value="ECO:0007669"/>
    <property type="project" value="InterPro"/>
</dbReference>
<dbReference type="GO" id="GO:0000272">
    <property type="term" value="P:polysaccharide catabolic process"/>
    <property type="evidence" value="ECO:0007669"/>
    <property type="project" value="InterPro"/>
</dbReference>
<evidence type="ECO:0000313" key="4">
    <source>
        <dbReference type="Proteomes" id="UP000824082"/>
    </source>
</evidence>
<dbReference type="Pfam" id="PF00404">
    <property type="entry name" value="Dockerin_1"/>
    <property type="match status" value="1"/>
</dbReference>
<dbReference type="Proteomes" id="UP000824082">
    <property type="component" value="Unassembled WGS sequence"/>
</dbReference>
<dbReference type="Pfam" id="PF07554">
    <property type="entry name" value="FIVAR"/>
    <property type="match status" value="2"/>
</dbReference>
<dbReference type="InterPro" id="IPR016134">
    <property type="entry name" value="Dockerin_dom"/>
</dbReference>
<dbReference type="Gene3D" id="1.10.1330.10">
    <property type="entry name" value="Dockerin domain"/>
    <property type="match status" value="1"/>
</dbReference>
<dbReference type="InterPro" id="IPR002105">
    <property type="entry name" value="Dockerin_1_rpt"/>
</dbReference>
<dbReference type="SUPFAM" id="SSF49899">
    <property type="entry name" value="Concanavalin A-like lectins/glucanases"/>
    <property type="match status" value="1"/>
</dbReference>
<dbReference type="PROSITE" id="PS51766">
    <property type="entry name" value="DOCKERIN"/>
    <property type="match status" value="1"/>
</dbReference>
<dbReference type="PANTHER" id="PTHR42535:SF2">
    <property type="entry name" value="CHROMOSOME UNDETERMINED SCAFFOLD_146, WHOLE GENOME SHOTGUN SEQUENCE"/>
    <property type="match status" value="1"/>
</dbReference>
<dbReference type="Pfam" id="PF13385">
    <property type="entry name" value="Laminin_G_3"/>
    <property type="match status" value="1"/>
</dbReference>
<evidence type="ECO:0000259" key="2">
    <source>
        <dbReference type="PROSITE" id="PS51766"/>
    </source>
</evidence>
<dbReference type="CDD" id="cd14256">
    <property type="entry name" value="Dockerin_I"/>
    <property type="match status" value="1"/>
</dbReference>
<dbReference type="PANTHER" id="PTHR42535">
    <property type="entry name" value="OOKINETE PROTEIN, PUTATIVE-RELATED"/>
    <property type="match status" value="1"/>
</dbReference>
<sequence>KVYGVGYSGQMGITSQPQVIYDGPVQVVDNTLTVTVTGTDEMDAYYAVFTPTDRAGEASAVCSMSTLSYEAEDAALLGGAQVYTKTGTNDMATSGRAIVGNINNNGDGVQFTVDVPETGVYELDLFYSIQAPFVDAETLEPDGAGQNRAIGQTLPFGMQIDDLDQQVLYLETTVKWDYKTHHDIDVYLTEGEHTITFTHINGDQGSLGNLQLVANVDKIDLDFVGVADTDQIAEGRNDFTVSLNEAVRKSTNASVSAQSLQTSTGNVTQFTAVAPQTGYYQVSVQFWDWIDAQPTLNLSLQGIDYAADADSYSTVSTYYTPVGSASPAASGAVELGTVYLPQGASTMQLATTAGDAILGDVTFTYLGTEGVPSINASELTIYGTNPYLEEQEYAQSSDGLVLTQLGIGQDVSRSDLTDEENKQLAESNYAEVTVDASAAGVYSLGITYSNDEPAPVMLKADGTTYVHPYNVDLVERYMQVSVNGGEPETVYFRNTYSWDSYRTVEVLVTLEEGENTIRFYNDNSYQFSSLVNSTAPVISNLTIASLTGFGSVAAVPGQDTAQADTSRLESKLAQYAERQTYEVVYTSDSWAAVEQAAQTAQALLDSDATQAEINKAAAGLSDALDLLTEVSVPVTEENLLAYYSFDGTLENSVDGSTGEVVGSRANGSGGEAAYTEGANGATGSAYQLTGSNGLKLDNPLTGEEYTVSFWLKDDNAPAYTGAVFFCDDNDRDNRWVSITPSGWLGHLGPMVWSFNGGTYYDNYNDTAQMQQGVWTHITVTANNGQATVYVNGNAICSGSIAQVASKVDNIFLGVNYWDTAIQGAMDELYLYNRAMSAQEVAALYQGNAPTTPEVNKSQLLDAMLQASRLDSSMTEDQQANLLAAMETASAVYQNPSATQQQVDDADQALREAIAAVQPIEGDLNDDGVLDVLDVMTLAQYVVGKPVDITPVDFTGDGEVDVLDVMTLAQMVNGSL</sequence>
<dbReference type="AlphaFoldDB" id="A0A9D1ISE7"/>
<dbReference type="InterPro" id="IPR008979">
    <property type="entry name" value="Galactose-bd-like_sf"/>
</dbReference>
<gene>
    <name evidence="3" type="ORF">IAD19_04810</name>
</gene>
<dbReference type="InterPro" id="IPR036439">
    <property type="entry name" value="Dockerin_dom_sf"/>
</dbReference>
<dbReference type="Gene3D" id="2.60.120.200">
    <property type="match status" value="1"/>
</dbReference>
<evidence type="ECO:0008006" key="5">
    <source>
        <dbReference type="Google" id="ProtNLM"/>
    </source>
</evidence>